<accession>A0A0F7SEJ0</accession>
<dbReference type="InterPro" id="IPR011008">
    <property type="entry name" value="Dimeric_a/b-barrel"/>
</dbReference>
<evidence type="ECO:0000259" key="1">
    <source>
        <dbReference type="PROSITE" id="PS51502"/>
    </source>
</evidence>
<sequence>MGKIIHIVLWKLAPPPSSITAVADIAAHQAQVKARFQKLLTVPGVLEGYVGEPKIADRAKGFDWGFYAVFESMDALKKYAVSDAHMKIVIEDVRPNTQDVLAYDFELP</sequence>
<feature type="domain" description="Stress-response A/B barrel" evidence="1">
    <location>
        <begin position="4"/>
        <end position="105"/>
    </location>
</feature>
<dbReference type="AlphaFoldDB" id="A0A0F7SEJ0"/>
<name>A0A0F7SEJ0_PHARH</name>
<dbReference type="Gene3D" id="3.30.70.100">
    <property type="match status" value="1"/>
</dbReference>
<dbReference type="SMART" id="SM00886">
    <property type="entry name" value="Dabb"/>
    <property type="match status" value="1"/>
</dbReference>
<dbReference type="SUPFAM" id="SSF54909">
    <property type="entry name" value="Dimeric alpha+beta barrel"/>
    <property type="match status" value="1"/>
</dbReference>
<dbReference type="PROSITE" id="PS51502">
    <property type="entry name" value="S_R_A_B_BARREL"/>
    <property type="match status" value="1"/>
</dbReference>
<dbReference type="EMBL" id="LN483167">
    <property type="protein sequence ID" value="CDZ96826.1"/>
    <property type="molecule type" value="Genomic_DNA"/>
</dbReference>
<protein>
    <submittedName>
        <fullName evidence="2">Stress responsive alpha-beta barrel</fullName>
    </submittedName>
</protein>
<dbReference type="InterPro" id="IPR013097">
    <property type="entry name" value="Dabb"/>
</dbReference>
<organism evidence="2">
    <name type="scientific">Phaffia rhodozyma</name>
    <name type="common">Yeast</name>
    <name type="synonym">Xanthophyllomyces dendrorhous</name>
    <dbReference type="NCBI Taxonomy" id="264483"/>
    <lineage>
        <taxon>Eukaryota</taxon>
        <taxon>Fungi</taxon>
        <taxon>Dikarya</taxon>
        <taxon>Basidiomycota</taxon>
        <taxon>Agaricomycotina</taxon>
        <taxon>Tremellomycetes</taxon>
        <taxon>Cystofilobasidiales</taxon>
        <taxon>Mrakiaceae</taxon>
        <taxon>Phaffia</taxon>
    </lineage>
</organism>
<dbReference type="Pfam" id="PF07876">
    <property type="entry name" value="Dabb"/>
    <property type="match status" value="1"/>
</dbReference>
<evidence type="ECO:0000313" key="2">
    <source>
        <dbReference type="EMBL" id="CDZ96826.1"/>
    </source>
</evidence>
<reference evidence="2" key="1">
    <citation type="submission" date="2014-08" db="EMBL/GenBank/DDBJ databases">
        <authorList>
            <person name="Sharma Rahul"/>
            <person name="Thines Marco"/>
        </authorList>
    </citation>
    <scope>NUCLEOTIDE SEQUENCE</scope>
</reference>
<proteinExistence type="predicted"/>